<keyword evidence="5 10" id="KW-1133">Transmembrane helix</keyword>
<sequence length="596" mass="63715">MEIELIYVAAVVLLVGASILGSKIRIAAPLLLVVVGIGLGYLPFVPLIDIDPEIILVGVLPPLLYAAAVNVPISDFRRNFRPVIGLSVVLVILSAVVVGYAVHWLIPAIPLPAAIALGAVISPTDAVAATSIGKRLGMPERVVSILEGESLVNDATSLVLLKTAVAAVAGSFSIATASGAFFASVTIAVVVGLVIGLATVWVRSHLTNPVHDTMISFIVPFVAFAPAEALNASGVLAVVVTGLYTGHHASRRFSASARINERLNWRTVQFILENGVFLLMGLQLHSLVEQVGESELKLEHIGLLALALVAILILCRSAYMAPLLAGMRGVARRYERRQAGYEQLNRRVQRSGMAESDDGRIRKRLRQLDIRTRRSAADLDHEREQQLGWRDGVVLSWSGMRGVVTLAAAQSIPTEVPYRPQLVLAAFAVAVATLLLHGLTLPAFIRRLWPDGAGPATGAGFGGRKAELAALTRDLFEAADDAIADAVAELGPEPDAEGGDPERPDTTRIAAERARSSARNALLPIMVEAAPTAPVQLPGKETPGQQYQRLTRLALDAQRETLLEERAIGRYSSRALRTAELALDAYETRITPQDGH</sequence>
<keyword evidence="4 10" id="KW-0812">Transmembrane</keyword>
<reference evidence="12 13" key="1">
    <citation type="journal article" date="2017" name="New Microbes New Infect">
        <title>Genome sequence of 'Leucobacter massiliensis' sp. nov. isolated from human pharynx after travel to the 2014 Hajj.</title>
        <authorList>
            <person name="Leangapichart T."/>
            <person name="Gautret P."/>
            <person name="Nguyen T.T."/>
            <person name="Armstrong N."/>
            <person name="Rolain J.M."/>
        </authorList>
    </citation>
    <scope>NUCLEOTIDE SEQUENCE [LARGE SCALE GENOMIC DNA]</scope>
    <source>
        <strain evidence="12 13">122RC15</strain>
    </source>
</reference>
<dbReference type="GO" id="GO:0051453">
    <property type="term" value="P:regulation of intracellular pH"/>
    <property type="evidence" value="ECO:0007669"/>
    <property type="project" value="TreeGrafter"/>
</dbReference>
<keyword evidence="2" id="KW-0813">Transport</keyword>
<dbReference type="OrthoDB" id="57886at2"/>
<evidence type="ECO:0000256" key="10">
    <source>
        <dbReference type="SAM" id="Phobius"/>
    </source>
</evidence>
<evidence type="ECO:0000256" key="1">
    <source>
        <dbReference type="ARBA" id="ARBA00004651"/>
    </source>
</evidence>
<proteinExistence type="predicted"/>
<keyword evidence="8 10" id="KW-0472">Membrane</keyword>
<name>A0A2S9QK79_9MICO</name>
<keyword evidence="13" id="KW-1185">Reference proteome</keyword>
<evidence type="ECO:0000256" key="2">
    <source>
        <dbReference type="ARBA" id="ARBA00022448"/>
    </source>
</evidence>
<evidence type="ECO:0000256" key="9">
    <source>
        <dbReference type="ARBA" id="ARBA00023201"/>
    </source>
</evidence>
<dbReference type="PANTHER" id="PTHR10110">
    <property type="entry name" value="SODIUM/HYDROGEN EXCHANGER"/>
    <property type="match status" value="1"/>
</dbReference>
<evidence type="ECO:0000313" key="12">
    <source>
        <dbReference type="EMBL" id="PRI09994.1"/>
    </source>
</evidence>
<feature type="transmembrane region" description="Helical" evidence="10">
    <location>
        <begin position="29"/>
        <end position="48"/>
    </location>
</feature>
<feature type="transmembrane region" description="Helical" evidence="10">
    <location>
        <begin position="83"/>
        <end position="106"/>
    </location>
</feature>
<dbReference type="AlphaFoldDB" id="A0A2S9QK79"/>
<feature type="transmembrane region" description="Helical" evidence="10">
    <location>
        <begin position="304"/>
        <end position="327"/>
    </location>
</feature>
<feature type="transmembrane region" description="Helical" evidence="10">
    <location>
        <begin position="265"/>
        <end position="284"/>
    </location>
</feature>
<evidence type="ECO:0000259" key="11">
    <source>
        <dbReference type="Pfam" id="PF00999"/>
    </source>
</evidence>
<dbReference type="Pfam" id="PF00999">
    <property type="entry name" value="Na_H_Exchanger"/>
    <property type="match status" value="1"/>
</dbReference>
<evidence type="ECO:0000256" key="5">
    <source>
        <dbReference type="ARBA" id="ARBA00022989"/>
    </source>
</evidence>
<feature type="transmembrane region" description="Helical" evidence="10">
    <location>
        <begin position="424"/>
        <end position="445"/>
    </location>
</feature>
<evidence type="ECO:0000256" key="4">
    <source>
        <dbReference type="ARBA" id="ARBA00022692"/>
    </source>
</evidence>
<feature type="transmembrane region" description="Helical" evidence="10">
    <location>
        <begin position="180"/>
        <end position="202"/>
    </location>
</feature>
<evidence type="ECO:0000313" key="13">
    <source>
        <dbReference type="Proteomes" id="UP000238650"/>
    </source>
</evidence>
<accession>A0A2S9QK79</accession>
<keyword evidence="3" id="KW-1003">Cell membrane</keyword>
<feature type="transmembrane region" description="Helical" evidence="10">
    <location>
        <begin position="214"/>
        <end position="244"/>
    </location>
</feature>
<keyword evidence="7" id="KW-0406">Ion transport</keyword>
<keyword evidence="6" id="KW-0915">Sodium</keyword>
<keyword evidence="9" id="KW-0739">Sodium transport</keyword>
<gene>
    <name evidence="12" type="ORF">B4915_13790</name>
</gene>
<feature type="transmembrane region" description="Helical" evidence="10">
    <location>
        <begin position="54"/>
        <end position="71"/>
    </location>
</feature>
<comment type="caution">
    <text evidence="12">The sequence shown here is derived from an EMBL/GenBank/DDBJ whole genome shotgun (WGS) entry which is preliminary data.</text>
</comment>
<evidence type="ECO:0000256" key="6">
    <source>
        <dbReference type="ARBA" id="ARBA00023053"/>
    </source>
</evidence>
<dbReference type="RefSeq" id="WP_105806411.1">
    <property type="nucleotide sequence ID" value="NZ_MWZD01000024.1"/>
</dbReference>
<evidence type="ECO:0000256" key="7">
    <source>
        <dbReference type="ARBA" id="ARBA00023065"/>
    </source>
</evidence>
<protein>
    <submittedName>
        <fullName evidence="12">Sodium:proton antiporter</fullName>
    </submittedName>
</protein>
<evidence type="ECO:0000256" key="3">
    <source>
        <dbReference type="ARBA" id="ARBA00022475"/>
    </source>
</evidence>
<dbReference type="PANTHER" id="PTHR10110:SF86">
    <property type="entry name" value="SODIUM_HYDROGEN EXCHANGER 7"/>
    <property type="match status" value="1"/>
</dbReference>
<evidence type="ECO:0000256" key="8">
    <source>
        <dbReference type="ARBA" id="ARBA00023136"/>
    </source>
</evidence>
<organism evidence="12 13">
    <name type="scientific">Leucobacter massiliensis</name>
    <dbReference type="NCBI Taxonomy" id="1686285"/>
    <lineage>
        <taxon>Bacteria</taxon>
        <taxon>Bacillati</taxon>
        <taxon>Actinomycetota</taxon>
        <taxon>Actinomycetes</taxon>
        <taxon>Micrococcales</taxon>
        <taxon>Microbacteriaceae</taxon>
        <taxon>Leucobacter</taxon>
    </lineage>
</organism>
<feature type="transmembrane region" description="Helical" evidence="10">
    <location>
        <begin position="112"/>
        <end position="132"/>
    </location>
</feature>
<dbReference type="GO" id="GO:0005886">
    <property type="term" value="C:plasma membrane"/>
    <property type="evidence" value="ECO:0007669"/>
    <property type="project" value="UniProtKB-SubCell"/>
</dbReference>
<feature type="transmembrane region" description="Helical" evidence="10">
    <location>
        <begin position="6"/>
        <end position="22"/>
    </location>
</feature>
<dbReference type="InterPro" id="IPR006153">
    <property type="entry name" value="Cation/H_exchanger_TM"/>
</dbReference>
<dbReference type="InterPro" id="IPR018422">
    <property type="entry name" value="Cation/H_exchanger_CPA1"/>
</dbReference>
<feature type="domain" description="Cation/H+ exchanger transmembrane" evidence="11">
    <location>
        <begin position="12"/>
        <end position="445"/>
    </location>
</feature>
<dbReference type="Gene3D" id="6.10.140.1330">
    <property type="match status" value="1"/>
</dbReference>
<dbReference type="GO" id="GO:0015386">
    <property type="term" value="F:potassium:proton antiporter activity"/>
    <property type="evidence" value="ECO:0007669"/>
    <property type="project" value="TreeGrafter"/>
</dbReference>
<dbReference type="GO" id="GO:0015385">
    <property type="term" value="F:sodium:proton antiporter activity"/>
    <property type="evidence" value="ECO:0007669"/>
    <property type="project" value="InterPro"/>
</dbReference>
<dbReference type="EMBL" id="MWZD01000024">
    <property type="protein sequence ID" value="PRI09994.1"/>
    <property type="molecule type" value="Genomic_DNA"/>
</dbReference>
<dbReference type="Proteomes" id="UP000238650">
    <property type="component" value="Unassembled WGS sequence"/>
</dbReference>
<comment type="subcellular location">
    <subcellularLocation>
        <location evidence="1">Cell membrane</location>
        <topology evidence="1">Multi-pass membrane protein</topology>
    </subcellularLocation>
</comment>
<dbReference type="GO" id="GO:0098719">
    <property type="term" value="P:sodium ion import across plasma membrane"/>
    <property type="evidence" value="ECO:0007669"/>
    <property type="project" value="TreeGrafter"/>
</dbReference>